<dbReference type="RefSeq" id="WP_153342156.1">
    <property type="nucleotide sequence ID" value="NZ_WIVE01000012.1"/>
</dbReference>
<evidence type="ECO:0000259" key="8">
    <source>
        <dbReference type="Pfam" id="PF01343"/>
    </source>
</evidence>
<evidence type="ECO:0000313" key="10">
    <source>
        <dbReference type="Proteomes" id="UP000434582"/>
    </source>
</evidence>
<dbReference type="PIRSF" id="PIRSF001217">
    <property type="entry name" value="Protease_4_SppA"/>
    <property type="match status" value="1"/>
</dbReference>
<dbReference type="GO" id="GO:0008236">
    <property type="term" value="F:serine-type peptidase activity"/>
    <property type="evidence" value="ECO:0007669"/>
    <property type="project" value="UniProtKB-KW"/>
</dbReference>
<dbReference type="OrthoDB" id="9764363at2"/>
<reference evidence="9 10" key="1">
    <citation type="submission" date="2019-10" db="EMBL/GenBank/DDBJ databases">
        <title>Draft whole-genome sequence of the purple nonsulfur photosynthetic bacterium Roseospira navarrensis DSM 15114.</title>
        <authorList>
            <person name="Kyndt J.A."/>
            <person name="Meyer T.E."/>
        </authorList>
    </citation>
    <scope>NUCLEOTIDE SEQUENCE [LARGE SCALE GENOMIC DNA]</scope>
    <source>
        <strain evidence="9 10">DSM 15114</strain>
    </source>
</reference>
<dbReference type="InterPro" id="IPR047217">
    <property type="entry name" value="S49_SppA_67K_type_N"/>
</dbReference>
<dbReference type="Pfam" id="PF01343">
    <property type="entry name" value="Peptidase_S49"/>
    <property type="match status" value="2"/>
</dbReference>
<feature type="transmembrane region" description="Helical" evidence="7">
    <location>
        <begin position="12"/>
        <end position="35"/>
    </location>
</feature>
<keyword evidence="3" id="KW-0378">Hydrolase</keyword>
<keyword evidence="7" id="KW-0472">Membrane</keyword>
<proteinExistence type="inferred from homology"/>
<feature type="domain" description="Peptidase S49" evidence="8">
    <location>
        <begin position="373"/>
        <end position="522"/>
    </location>
</feature>
<protein>
    <submittedName>
        <fullName evidence="9">Peptidase S46</fullName>
    </submittedName>
</protein>
<sequence>MFRFLGKVIVGLLAMVGTLVVIIVAAAWIAAPYVLPDRGRDPLPGSIVLTVDLDRALLEGEGPGWAGGADPDAMTLRTLLDGLERAASDDRVRGLVARVRSPEMGLAQAQEVRDAVHAFRANGKPTFVYADSMPSGAGRGTMAYYLASAFEQIWMQPSGELGLIGIAMEVPFAAEGLADLGLAFEASSRHEYKGVLAMASETDMPAPQEENQRRLVASWFDQIRADISAARSVDLDALDDSIDSAPLLVPDAVDAGLVDRAGYRDQFRDAVRDTMGENGRLSVADYMTRRDDPQPTDARRIALIHGVGMVVPGESRGVSPFSGRPMLHAEDMADAIESAVQDERVAAIVLRLNSPGGDYVASDTARRAVALARDSGTPVIVSMGNVVASGGYFIALEGDRILASPGTLTGSIGVAAGKLVARRLWDDLGISWTRLAEGDNAAMWSTTAPFSVSARRALDRRLDAIYADFTDRVGTARDLDGMRLDQAARGRVFTGTDALGAGLVDGLGGLREALAAAREAAALPADEIVVVAPYPAPRDLTDLLMDLLRNPDALPGLMQGLAGLPDSDLRALARVAAVVAPLLEPLAGRMSPTDPPALLFDGPTAPTGPGGVESPTNP</sequence>
<evidence type="ECO:0000256" key="7">
    <source>
        <dbReference type="SAM" id="Phobius"/>
    </source>
</evidence>
<dbReference type="GO" id="GO:0016020">
    <property type="term" value="C:membrane"/>
    <property type="evidence" value="ECO:0007669"/>
    <property type="project" value="InterPro"/>
</dbReference>
<accession>A0A7X1ZCJ5</accession>
<evidence type="ECO:0000313" key="9">
    <source>
        <dbReference type="EMBL" id="MQX36044.1"/>
    </source>
</evidence>
<name>A0A7X1ZCJ5_9PROT</name>
<dbReference type="SUPFAM" id="SSF52096">
    <property type="entry name" value="ClpP/crotonase"/>
    <property type="match status" value="2"/>
</dbReference>
<dbReference type="CDD" id="cd07023">
    <property type="entry name" value="S49_Sppa_N_C"/>
    <property type="match status" value="1"/>
</dbReference>
<dbReference type="AlphaFoldDB" id="A0A7X1ZCJ5"/>
<keyword evidence="2" id="KW-0645">Protease</keyword>
<comment type="caution">
    <text evidence="9">The sequence shown here is derived from an EMBL/GenBank/DDBJ whole genome shotgun (WGS) entry which is preliminary data.</text>
</comment>
<comment type="similarity">
    <text evidence="1">Belongs to the peptidase S49 family.</text>
</comment>
<keyword evidence="7" id="KW-1133">Transmembrane helix</keyword>
<evidence type="ECO:0000256" key="2">
    <source>
        <dbReference type="ARBA" id="ARBA00022670"/>
    </source>
</evidence>
<evidence type="ECO:0000256" key="3">
    <source>
        <dbReference type="ARBA" id="ARBA00022801"/>
    </source>
</evidence>
<keyword evidence="10" id="KW-1185">Reference proteome</keyword>
<evidence type="ECO:0000256" key="6">
    <source>
        <dbReference type="SAM" id="MobiDB-lite"/>
    </source>
</evidence>
<evidence type="ECO:0000256" key="4">
    <source>
        <dbReference type="ARBA" id="ARBA00022825"/>
    </source>
</evidence>
<dbReference type="CDD" id="cd07018">
    <property type="entry name" value="S49_SppA_67K_type"/>
    <property type="match status" value="1"/>
</dbReference>
<gene>
    <name evidence="9" type="ORF">GHC57_05880</name>
</gene>
<dbReference type="GO" id="GO:0006465">
    <property type="term" value="P:signal peptide processing"/>
    <property type="evidence" value="ECO:0007669"/>
    <property type="project" value="InterPro"/>
</dbReference>
<dbReference type="InterPro" id="IPR029045">
    <property type="entry name" value="ClpP/crotonase-like_dom_sf"/>
</dbReference>
<dbReference type="EMBL" id="WIVE01000012">
    <property type="protein sequence ID" value="MQX36044.1"/>
    <property type="molecule type" value="Genomic_DNA"/>
</dbReference>
<dbReference type="Proteomes" id="UP000434582">
    <property type="component" value="Unassembled WGS sequence"/>
</dbReference>
<dbReference type="InterPro" id="IPR004634">
    <property type="entry name" value="Pept_S49_pIV"/>
</dbReference>
<evidence type="ECO:0000256" key="5">
    <source>
        <dbReference type="PIRSR" id="PIRSR001217-1"/>
    </source>
</evidence>
<feature type="active site" description="Proton donor/acceptor" evidence="5">
    <location>
        <position position="193"/>
    </location>
</feature>
<dbReference type="PANTHER" id="PTHR33209">
    <property type="entry name" value="PROTEASE 4"/>
    <property type="match status" value="1"/>
</dbReference>
<dbReference type="InterPro" id="IPR047272">
    <property type="entry name" value="S49_SppA_C"/>
</dbReference>
<dbReference type="Gene3D" id="3.90.226.10">
    <property type="entry name" value="2-enoyl-CoA Hydratase, Chain A, domain 1"/>
    <property type="match status" value="3"/>
</dbReference>
<feature type="region of interest" description="Disordered" evidence="6">
    <location>
        <begin position="593"/>
        <end position="618"/>
    </location>
</feature>
<feature type="domain" description="Peptidase S49" evidence="8">
    <location>
        <begin position="119"/>
        <end position="271"/>
    </location>
</feature>
<keyword evidence="4" id="KW-0720">Serine protease</keyword>
<keyword evidence="7" id="KW-0812">Transmembrane</keyword>
<evidence type="ECO:0000256" key="1">
    <source>
        <dbReference type="ARBA" id="ARBA00008683"/>
    </source>
</evidence>
<dbReference type="PANTHER" id="PTHR33209:SF1">
    <property type="entry name" value="PEPTIDASE S49 DOMAIN-CONTAINING PROTEIN"/>
    <property type="match status" value="1"/>
</dbReference>
<dbReference type="InterPro" id="IPR002142">
    <property type="entry name" value="Peptidase_S49"/>
</dbReference>
<organism evidence="9 10">
    <name type="scientific">Roseospira navarrensis</name>
    <dbReference type="NCBI Taxonomy" id="140058"/>
    <lineage>
        <taxon>Bacteria</taxon>
        <taxon>Pseudomonadati</taxon>
        <taxon>Pseudomonadota</taxon>
        <taxon>Alphaproteobacteria</taxon>
        <taxon>Rhodospirillales</taxon>
        <taxon>Rhodospirillaceae</taxon>
        <taxon>Roseospira</taxon>
    </lineage>
</organism>
<feature type="active site" description="Nucleophile" evidence="5">
    <location>
        <position position="389"/>
    </location>
</feature>